<accession>A0ABR1EWV4</accession>
<feature type="domain" description="Reverse transcriptase" evidence="1">
    <location>
        <begin position="105"/>
        <end position="216"/>
    </location>
</feature>
<keyword evidence="3" id="KW-1185">Reference proteome</keyword>
<dbReference type="EMBL" id="JAVFWL010000006">
    <property type="protein sequence ID" value="KAK6766965.1"/>
    <property type="molecule type" value="Genomic_DNA"/>
</dbReference>
<name>A0ABR1EWV4_NECAM</name>
<protein>
    <recommendedName>
        <fullName evidence="1">Reverse transcriptase domain-containing protein</fullName>
    </recommendedName>
</protein>
<gene>
    <name evidence="2" type="primary">Necator_chrX.g26475</name>
    <name evidence="2" type="ORF">RB195_026308</name>
</gene>
<dbReference type="Proteomes" id="UP001303046">
    <property type="component" value="Unassembled WGS sequence"/>
</dbReference>
<comment type="caution">
    <text evidence="2">The sequence shown here is derived from an EMBL/GenBank/DDBJ whole genome shotgun (WGS) entry which is preliminary data.</text>
</comment>
<dbReference type="Pfam" id="PF00078">
    <property type="entry name" value="RVT_1"/>
    <property type="match status" value="1"/>
</dbReference>
<evidence type="ECO:0000313" key="2">
    <source>
        <dbReference type="EMBL" id="KAK6766965.1"/>
    </source>
</evidence>
<evidence type="ECO:0000259" key="1">
    <source>
        <dbReference type="Pfam" id="PF00078"/>
    </source>
</evidence>
<sequence length="333" mass="38311">MRRCGPTPALTIFVAYDPTSSCEEEDVEAFYMDLEKFCREDHAFYKVIIGDFNAKIGPRRAPGDIHIGIQSTNYCLSFTQSLQERSLIGLKKSWMKDRYASKQKVSREYNMQLCLTFIDLKKAFDTVETEAVMEALYNQTFPTPYIKMLRELYSNFTTKISSLYNDIVIDMKRELNLDKAMLCRQLHHLCFADDIALITTSISDGERMLDTFDETYTWAFRKQEENAVNVAESAVERVMLGVFRVKQVRNGIRNPLSHQGPKIRDAAAFTKGSKKKGRPPTQWSDFFTKSIKENNDAIRVPREQRNHWATLVRDWGKSKITGARSTSSKINGS</sequence>
<reference evidence="2 3" key="1">
    <citation type="submission" date="2023-08" db="EMBL/GenBank/DDBJ databases">
        <title>A Necator americanus chromosomal reference genome.</title>
        <authorList>
            <person name="Ilik V."/>
            <person name="Petrzelkova K.J."/>
            <person name="Pardy F."/>
            <person name="Fuh T."/>
            <person name="Niatou-Singa F.S."/>
            <person name="Gouil Q."/>
            <person name="Baker L."/>
            <person name="Ritchie M.E."/>
            <person name="Jex A.R."/>
            <person name="Gazzola D."/>
            <person name="Li H."/>
            <person name="Toshio Fujiwara R."/>
            <person name="Zhan B."/>
            <person name="Aroian R.V."/>
            <person name="Pafco B."/>
            <person name="Schwarz E.M."/>
        </authorList>
    </citation>
    <scope>NUCLEOTIDE SEQUENCE [LARGE SCALE GENOMIC DNA]</scope>
    <source>
        <strain evidence="2 3">Aroian</strain>
        <tissue evidence="2">Whole animal</tissue>
    </source>
</reference>
<evidence type="ECO:0000313" key="3">
    <source>
        <dbReference type="Proteomes" id="UP001303046"/>
    </source>
</evidence>
<organism evidence="2 3">
    <name type="scientific">Necator americanus</name>
    <name type="common">Human hookworm</name>
    <dbReference type="NCBI Taxonomy" id="51031"/>
    <lineage>
        <taxon>Eukaryota</taxon>
        <taxon>Metazoa</taxon>
        <taxon>Ecdysozoa</taxon>
        <taxon>Nematoda</taxon>
        <taxon>Chromadorea</taxon>
        <taxon>Rhabditida</taxon>
        <taxon>Rhabditina</taxon>
        <taxon>Rhabditomorpha</taxon>
        <taxon>Strongyloidea</taxon>
        <taxon>Ancylostomatidae</taxon>
        <taxon>Bunostominae</taxon>
        <taxon>Necator</taxon>
    </lineage>
</organism>
<proteinExistence type="predicted"/>
<dbReference type="InterPro" id="IPR000477">
    <property type="entry name" value="RT_dom"/>
</dbReference>